<feature type="transmembrane region" description="Helical" evidence="5">
    <location>
        <begin position="90"/>
        <end position="108"/>
    </location>
</feature>
<dbReference type="Proteomes" id="UP000567179">
    <property type="component" value="Unassembled WGS sequence"/>
</dbReference>
<name>A0A8H5EU46_9AGAR</name>
<feature type="transmembrane region" description="Helical" evidence="5">
    <location>
        <begin position="50"/>
        <end position="70"/>
    </location>
</feature>
<dbReference type="PANTHER" id="PTHR23241">
    <property type="entry name" value="LATE EMBRYOGENESIS ABUNDANT PLANTS LEA-RELATED"/>
    <property type="match status" value="1"/>
</dbReference>
<evidence type="ECO:0000313" key="8">
    <source>
        <dbReference type="Proteomes" id="UP000567179"/>
    </source>
</evidence>
<dbReference type="PANTHER" id="PTHR23241:SF102">
    <property type="entry name" value="LD23009P"/>
    <property type="match status" value="1"/>
</dbReference>
<evidence type="ECO:0000256" key="4">
    <source>
        <dbReference type="ARBA" id="ARBA00023136"/>
    </source>
</evidence>
<evidence type="ECO:0000256" key="2">
    <source>
        <dbReference type="ARBA" id="ARBA00022692"/>
    </source>
</evidence>
<keyword evidence="8" id="KW-1185">Reference proteome</keyword>
<feature type="transmembrane region" description="Helical" evidence="5">
    <location>
        <begin position="20"/>
        <end position="38"/>
    </location>
</feature>
<comment type="subcellular location">
    <subcellularLocation>
        <location evidence="1">Membrane</location>
    </subcellularLocation>
</comment>
<evidence type="ECO:0000259" key="6">
    <source>
        <dbReference type="Pfam" id="PF13664"/>
    </source>
</evidence>
<dbReference type="Pfam" id="PF13664">
    <property type="entry name" value="DUF4149"/>
    <property type="match status" value="1"/>
</dbReference>
<dbReference type="InterPro" id="IPR025423">
    <property type="entry name" value="TMEM205-like"/>
</dbReference>
<organism evidence="7 8">
    <name type="scientific">Psilocybe cf. subviscida</name>
    <dbReference type="NCBI Taxonomy" id="2480587"/>
    <lineage>
        <taxon>Eukaryota</taxon>
        <taxon>Fungi</taxon>
        <taxon>Dikarya</taxon>
        <taxon>Basidiomycota</taxon>
        <taxon>Agaricomycotina</taxon>
        <taxon>Agaricomycetes</taxon>
        <taxon>Agaricomycetidae</taxon>
        <taxon>Agaricales</taxon>
        <taxon>Agaricineae</taxon>
        <taxon>Strophariaceae</taxon>
        <taxon>Psilocybe</taxon>
    </lineage>
</organism>
<keyword evidence="4 5" id="KW-0472">Membrane</keyword>
<keyword evidence="3 5" id="KW-1133">Transmembrane helix</keyword>
<dbReference type="EMBL" id="JAACJJ010000056">
    <property type="protein sequence ID" value="KAF5312462.1"/>
    <property type="molecule type" value="Genomic_DNA"/>
</dbReference>
<proteinExistence type="predicted"/>
<sequence>MAKVHTLDLTALVNLNGLYMLGYSFLFGMCVIAYKSLPRHQFGALQHKTFPIYFLVSISLSSALLGTWVFRHPDVLDYLAKPWVADVSQVYALATVWLSQASNYFVVGPMTSKVMFRRQNQEKEEGKNYNDAGVSAEMKALNRQFGSLHGISSLANLFAVIALGFHGLYIGSAGVKGY</sequence>
<dbReference type="GO" id="GO:0016020">
    <property type="term" value="C:membrane"/>
    <property type="evidence" value="ECO:0007669"/>
    <property type="project" value="UniProtKB-SubCell"/>
</dbReference>
<dbReference type="InterPro" id="IPR053009">
    <property type="entry name" value="Xanthocillin_Biosynth-Assoc"/>
</dbReference>
<keyword evidence="2 5" id="KW-0812">Transmembrane</keyword>
<accession>A0A8H5EU46</accession>
<protein>
    <recommendedName>
        <fullName evidence="6">TMEM205-like domain-containing protein</fullName>
    </recommendedName>
</protein>
<reference evidence="7 8" key="1">
    <citation type="journal article" date="2020" name="ISME J.">
        <title>Uncovering the hidden diversity of litter-decomposition mechanisms in mushroom-forming fungi.</title>
        <authorList>
            <person name="Floudas D."/>
            <person name="Bentzer J."/>
            <person name="Ahren D."/>
            <person name="Johansson T."/>
            <person name="Persson P."/>
            <person name="Tunlid A."/>
        </authorList>
    </citation>
    <scope>NUCLEOTIDE SEQUENCE [LARGE SCALE GENOMIC DNA]</scope>
    <source>
        <strain evidence="7 8">CBS 101986</strain>
    </source>
</reference>
<feature type="domain" description="TMEM205-like" evidence="6">
    <location>
        <begin position="26"/>
        <end position="119"/>
    </location>
</feature>
<gene>
    <name evidence="7" type="ORF">D9619_003480</name>
</gene>
<dbReference type="OrthoDB" id="1641132at2759"/>
<feature type="transmembrane region" description="Helical" evidence="5">
    <location>
        <begin position="148"/>
        <end position="170"/>
    </location>
</feature>
<evidence type="ECO:0000313" key="7">
    <source>
        <dbReference type="EMBL" id="KAF5312462.1"/>
    </source>
</evidence>
<evidence type="ECO:0000256" key="1">
    <source>
        <dbReference type="ARBA" id="ARBA00004370"/>
    </source>
</evidence>
<dbReference type="AlphaFoldDB" id="A0A8H5EU46"/>
<evidence type="ECO:0000256" key="5">
    <source>
        <dbReference type="SAM" id="Phobius"/>
    </source>
</evidence>
<evidence type="ECO:0000256" key="3">
    <source>
        <dbReference type="ARBA" id="ARBA00022989"/>
    </source>
</evidence>
<comment type="caution">
    <text evidence="7">The sequence shown here is derived from an EMBL/GenBank/DDBJ whole genome shotgun (WGS) entry which is preliminary data.</text>
</comment>